<keyword evidence="2" id="KW-1185">Reference proteome</keyword>
<gene>
    <name evidence="1" type="ORF">PA6_009_00460</name>
</gene>
<evidence type="ECO:0000313" key="1">
    <source>
        <dbReference type="EMBL" id="GAD62041.1"/>
    </source>
</evidence>
<name>U2Z2P8_AQUA1</name>
<proteinExistence type="predicted"/>
<protein>
    <submittedName>
        <fullName evidence="1">Uncharacterized protein</fullName>
    </submittedName>
</protein>
<dbReference type="Proteomes" id="UP000016560">
    <property type="component" value="Unassembled WGS sequence"/>
</dbReference>
<evidence type="ECO:0000313" key="2">
    <source>
        <dbReference type="Proteomes" id="UP000016560"/>
    </source>
</evidence>
<comment type="caution">
    <text evidence="1">The sequence shown here is derived from an EMBL/GenBank/DDBJ whole genome shotgun (WGS) entry which is preliminary data.</text>
</comment>
<sequence>MISARQAWHDCMYQGGSTILENLVDRSVWGQVQFSEIDNSLHCIAHQALAGRFQHAIASLPLELQCFGHNLYAPELSTPQSNHWLEVAHALLWESWPKHAELAEEKQRQAYWVAYGVLYRYRFMVQGGMGNPDPLEEPRLFRGWLRDRHGVILDRRNWSREWGWIVQALFKACDRLDRQALAPLAAVLMEERGGVRAA</sequence>
<organism evidence="1 2">
    <name type="scientific">Aquipseudomonas alcaligenes (strain ATCC 14909 / DSM 50342 / CCUG 1425 / JCM 20561 / NBRC 14159 / NCIMB 9945 / NCTC 10367 / 1577)</name>
    <name type="common">Pseudomonas alcaligenes</name>
    <dbReference type="NCBI Taxonomy" id="1215092"/>
    <lineage>
        <taxon>Bacteria</taxon>
        <taxon>Pseudomonadati</taxon>
        <taxon>Pseudomonadota</taxon>
        <taxon>Gammaproteobacteria</taxon>
        <taxon>Pseudomonadales</taxon>
        <taxon>Pseudomonadaceae</taxon>
        <taxon>Aquipseudomonas</taxon>
    </lineage>
</organism>
<accession>U2Z2P8</accession>
<reference evidence="1" key="1">
    <citation type="submission" date="2024-09" db="EMBL/GenBank/DDBJ databases">
        <title>Whole genome shotgun sequence of Pseudomonas alcaligenes NBRC 14159.</title>
        <authorList>
            <person name="Yoshida I."/>
            <person name="Hosoyama A."/>
            <person name="Tsuchikane K."/>
            <person name="Noguchi M."/>
            <person name="Hirakata S."/>
            <person name="Ando Y."/>
            <person name="Ohji S."/>
            <person name="Yamazoe A."/>
            <person name="Yamazaki S."/>
            <person name="Fujita N."/>
        </authorList>
    </citation>
    <scope>NUCLEOTIDE SEQUENCE</scope>
    <source>
        <strain evidence="1">NBRC 14159</strain>
    </source>
</reference>
<dbReference type="AlphaFoldDB" id="U2Z2P8"/>
<dbReference type="EMBL" id="BATI01000009">
    <property type="protein sequence ID" value="GAD62041.1"/>
    <property type="molecule type" value="Genomic_DNA"/>
</dbReference>
<dbReference type="eggNOG" id="ENOG502ZNW0">
    <property type="taxonomic scope" value="Bacteria"/>
</dbReference>